<organism evidence="3 4">
    <name type="scientific">Brettanomyces naardenensis</name>
    <name type="common">Yeast</name>
    <dbReference type="NCBI Taxonomy" id="13370"/>
    <lineage>
        <taxon>Eukaryota</taxon>
        <taxon>Fungi</taxon>
        <taxon>Dikarya</taxon>
        <taxon>Ascomycota</taxon>
        <taxon>Saccharomycotina</taxon>
        <taxon>Pichiomycetes</taxon>
        <taxon>Pichiales</taxon>
        <taxon>Pichiaceae</taxon>
        <taxon>Brettanomyces</taxon>
    </lineage>
</organism>
<name>A0A448YJ47_BRENA</name>
<feature type="compositionally biased region" description="Basic and acidic residues" evidence="1">
    <location>
        <begin position="1103"/>
        <end position="1113"/>
    </location>
</feature>
<protein>
    <submittedName>
        <fullName evidence="3">DEKNAAC101796</fullName>
    </submittedName>
</protein>
<accession>A0A448YJ47</accession>
<evidence type="ECO:0000259" key="2">
    <source>
        <dbReference type="SMART" id="SM01017"/>
    </source>
</evidence>
<dbReference type="AlphaFoldDB" id="A0A448YJ47"/>
<reference evidence="3 4" key="1">
    <citation type="submission" date="2018-12" db="EMBL/GenBank/DDBJ databases">
        <authorList>
            <person name="Tiukova I."/>
            <person name="Dainat J."/>
        </authorList>
    </citation>
    <scope>NUCLEOTIDE SEQUENCE [LARGE SCALE GENOMIC DNA]</scope>
</reference>
<feature type="domain" description="Arrestin C-terminal-like" evidence="2">
    <location>
        <begin position="520"/>
        <end position="859"/>
    </location>
</feature>
<feature type="compositionally biased region" description="Acidic residues" evidence="1">
    <location>
        <begin position="141"/>
        <end position="165"/>
    </location>
</feature>
<dbReference type="EMBL" id="CAACVR010000008">
    <property type="protein sequence ID" value="VEU20959.1"/>
    <property type="molecule type" value="Genomic_DNA"/>
</dbReference>
<dbReference type="Proteomes" id="UP000290900">
    <property type="component" value="Unassembled WGS sequence"/>
</dbReference>
<sequence length="1113" mass="123068">MQSIDLASSRSLGSLGSISSHNSIDNDALSIDDLISEPGPDYIKNNLKSYNRRLIAYLTQQGLNVNPLKLKENKLGTSRSLIKFATRSSSRNVDVFITSNGQILFLPFNPYRRKRRQRRSRDSVDGEGDGDNSNVYPDNYAGDEDEEGDDGAVDDDDDDDDDAENGDNQGNEYDPRSFGADISRATTTTTTATELMRGHHHHNVTCHTFCVIVKLVKEETMNPIVRADYHTDAKTRWLQGIPVPGNGVKKPQFREQYRVSKDLDWNLDLRNPDCFIPFRAYDEDDISFDFNTDSESSTMTSTLKDAVFSESPTQEIRVYDLLDPAEYADELEGPDKDRDTSRSLFDGIEPVQAKTFQPGYYVFMLPIAYPVNTPETVLTPMGSVVHRFDVQLDKQPYQPSLQMPPMALSSPIHHSKFEESALDPLHRPPQEQQQQQPPSRRGSHSLIKSSLLKKLGLHRQSSARSSQSSTSGGFLNSLKSKGLGAAGSILSYTYSLPVVRLPPSDATSTLNKSIYVNKVWNDALNYELLLPRKYIQLSPMYTVSDQFLRPHSFLLQMKLIPMMKGLCLKRIKINIIERATYISRDTKYEEDVGGLDRSGVKERVITLLEINARDRPSRSEYPPLCSQVVKGCVDDNLLTCCYKSTGFDEAPDDSHPDISKSPRVSYRDKNDVIITNPVKIQCPLTFTANDEFHFVKAVHKNLTKGATDLSELRDSGDDLGNDSNDVLSIFSVNSGNATSKGEGSDAATPEPEGIAPDDVTSWVSKSPTLTSMLSSARVHHNFYTTAANAESVASMSDEDKIRLYTFFPDTTFHNVRIRHRLQVCFRISKPDPFVITPDGPKMHHYEVIVDTPIVFVSPFCVSETTELPSYEYAVKSSTFDAPAAKQGFSFTQMDSTDSSSMEPQLPTFEEAVLQPGSPMNGMGFGVPTSYSNIEGETVDSTMVVSQSPFSALSISPLSRAEESPYLNSSSVVAQPYGSSVTAGLTSDDLFAKRVVSHHSVVGNSQLSAAAHRQSVSNHPYLSIDSALGSGSNSPHNPSRSSLVFDGEELPSYQSVIEQEMSNGLEQEMSLLSVSDDEESGTYNGNQSDDENDGNNGSSSTVDELERAHANHIV</sequence>
<dbReference type="FunCoup" id="A0A448YJ47">
    <property type="interactions" value="110"/>
</dbReference>
<evidence type="ECO:0000313" key="3">
    <source>
        <dbReference type="EMBL" id="VEU20959.1"/>
    </source>
</evidence>
<evidence type="ECO:0000313" key="4">
    <source>
        <dbReference type="Proteomes" id="UP000290900"/>
    </source>
</evidence>
<dbReference type="STRING" id="13370.A0A448YJ47"/>
<evidence type="ECO:0000256" key="1">
    <source>
        <dbReference type="SAM" id="MobiDB-lite"/>
    </source>
</evidence>
<dbReference type="InterPro" id="IPR011022">
    <property type="entry name" value="Arrestin_C-like"/>
</dbReference>
<dbReference type="OrthoDB" id="2333384at2759"/>
<dbReference type="InParanoid" id="A0A448YJ47"/>
<feature type="region of interest" description="Disordered" evidence="1">
    <location>
        <begin position="736"/>
        <end position="756"/>
    </location>
</feature>
<keyword evidence="4" id="KW-1185">Reference proteome</keyword>
<feature type="region of interest" description="Disordered" evidence="1">
    <location>
        <begin position="114"/>
        <end position="183"/>
    </location>
</feature>
<feature type="region of interest" description="Disordered" evidence="1">
    <location>
        <begin position="1067"/>
        <end position="1113"/>
    </location>
</feature>
<dbReference type="SMART" id="SM01017">
    <property type="entry name" value="Arrestin_C"/>
    <property type="match status" value="1"/>
</dbReference>
<gene>
    <name evidence="3" type="ORF">BRENAR_LOCUS1694</name>
</gene>
<proteinExistence type="predicted"/>